<evidence type="ECO:0000259" key="5">
    <source>
        <dbReference type="Pfam" id="PF00725"/>
    </source>
</evidence>
<dbReference type="GO" id="GO:0070403">
    <property type="term" value="F:NAD+ binding"/>
    <property type="evidence" value="ECO:0007669"/>
    <property type="project" value="InterPro"/>
</dbReference>
<dbReference type="PROSITE" id="PS00067">
    <property type="entry name" value="3HCDH"/>
    <property type="match status" value="1"/>
</dbReference>
<feature type="domain" description="3-hydroxyacyl-CoA dehydrogenase C-terminal" evidence="5">
    <location>
        <begin position="169"/>
        <end position="267"/>
    </location>
</feature>
<keyword evidence="8" id="KW-1185">Reference proteome</keyword>
<evidence type="ECO:0000256" key="2">
    <source>
        <dbReference type="ARBA" id="ARBA00009463"/>
    </source>
</evidence>
<dbReference type="PANTHER" id="PTHR48075:SF5">
    <property type="entry name" value="3-HYDROXYBUTYRYL-COA DEHYDROGENASE"/>
    <property type="match status" value="1"/>
</dbReference>
<feature type="site" description="Important for catalytic activity" evidence="4">
    <location>
        <position position="122"/>
    </location>
</feature>
<dbReference type="InterPro" id="IPR006108">
    <property type="entry name" value="3HC_DH_C"/>
</dbReference>
<name>A0A2R5EWE1_9BACL</name>
<gene>
    <name evidence="7" type="ORF">PAT3040_02281</name>
</gene>
<comment type="similarity">
    <text evidence="2">Belongs to the 3-hydroxyacyl-CoA dehydrogenase family.</text>
</comment>
<evidence type="ECO:0000313" key="7">
    <source>
        <dbReference type="EMBL" id="GBG07721.1"/>
    </source>
</evidence>
<dbReference type="InterPro" id="IPR036291">
    <property type="entry name" value="NAD(P)-bd_dom_sf"/>
</dbReference>
<sequence>MIEHIGVLGAGTMGLAIASLFAEHGYEVSLYEPNDEMLRSVKNRLNKGTLNIQLTNNFEKAVAKADLIIESVPEQLTVKREVYRQLASAIRHEAIVASNTSTFPLQTLAQELPFANQMVIVHFFNPAHLIPLVEMVGLPATPPSILEELAALLRKCGKTPVVLNKDIPGFIANRLQAALMREACYLLDNGVANAAQIDTVVSEGLGLRWAIKGPFEIADLGGLDIWAKVTGQLFPALSISTDTPGTIEKMVACGDLGVKSGSGYYQYDDPDAAAADMNKNLQRLIAWKQNGNDELNDN</sequence>
<dbReference type="AlphaFoldDB" id="A0A2R5EWE1"/>
<dbReference type="EMBL" id="BDQX01000108">
    <property type="protein sequence ID" value="GBG07721.1"/>
    <property type="molecule type" value="Genomic_DNA"/>
</dbReference>
<dbReference type="UniPathway" id="UPA00863"/>
<proteinExistence type="inferred from homology"/>
<dbReference type="Gene3D" id="1.10.1040.10">
    <property type="entry name" value="N-(1-d-carboxylethyl)-l-norvaline Dehydrogenase, domain 2"/>
    <property type="match status" value="1"/>
</dbReference>
<dbReference type="InterPro" id="IPR006176">
    <property type="entry name" value="3-OHacyl-CoA_DH_NAD-bd"/>
</dbReference>
<dbReference type="InterPro" id="IPR008927">
    <property type="entry name" value="6-PGluconate_DH-like_C_sf"/>
</dbReference>
<dbReference type="GO" id="GO:0016616">
    <property type="term" value="F:oxidoreductase activity, acting on the CH-OH group of donors, NAD or NADP as acceptor"/>
    <property type="evidence" value="ECO:0007669"/>
    <property type="project" value="InterPro"/>
</dbReference>
<evidence type="ECO:0000256" key="1">
    <source>
        <dbReference type="ARBA" id="ARBA00005086"/>
    </source>
</evidence>
<dbReference type="Gene3D" id="3.40.50.720">
    <property type="entry name" value="NAD(P)-binding Rossmann-like Domain"/>
    <property type="match status" value="1"/>
</dbReference>
<reference evidence="7 8" key="1">
    <citation type="submission" date="2017-08" db="EMBL/GenBank/DDBJ databases">
        <title>Substantial Increase in Enzyme Production by Combined Drug-Resistance Mutations in Paenibacillus agaridevorans.</title>
        <authorList>
            <person name="Tanaka Y."/>
            <person name="Funane K."/>
            <person name="Hosaka T."/>
            <person name="Shiwa Y."/>
            <person name="Fujita N."/>
            <person name="Miyazaki T."/>
            <person name="Yoshikawa H."/>
            <person name="Murakami K."/>
            <person name="Kasahara K."/>
            <person name="Inaoka T."/>
            <person name="Hiraga Y."/>
            <person name="Ochi K."/>
        </authorList>
    </citation>
    <scope>NUCLEOTIDE SEQUENCE [LARGE SCALE GENOMIC DNA]</scope>
    <source>
        <strain evidence="7 8">T-3040</strain>
    </source>
</reference>
<keyword evidence="3" id="KW-0560">Oxidoreductase</keyword>
<comment type="pathway">
    <text evidence="1">Lipid metabolism; butanoate metabolism.</text>
</comment>
<protein>
    <submittedName>
        <fullName evidence="7">3-hydroxybutyryl-CoA dehydrogenase</fullName>
    </submittedName>
</protein>
<organism evidence="7 8">
    <name type="scientific">Paenibacillus agaridevorans</name>
    <dbReference type="NCBI Taxonomy" id="171404"/>
    <lineage>
        <taxon>Bacteria</taxon>
        <taxon>Bacillati</taxon>
        <taxon>Bacillota</taxon>
        <taxon>Bacilli</taxon>
        <taxon>Bacillales</taxon>
        <taxon>Paenibacillaceae</taxon>
        <taxon>Paenibacillus</taxon>
    </lineage>
</organism>
<dbReference type="GO" id="GO:0019605">
    <property type="term" value="P:butyrate metabolic process"/>
    <property type="evidence" value="ECO:0007669"/>
    <property type="project" value="UniProtKB-UniPathway"/>
</dbReference>
<evidence type="ECO:0000256" key="3">
    <source>
        <dbReference type="ARBA" id="ARBA00023002"/>
    </source>
</evidence>
<dbReference type="InterPro" id="IPR022694">
    <property type="entry name" value="3-OHacyl-CoA_DH"/>
</dbReference>
<evidence type="ECO:0000313" key="8">
    <source>
        <dbReference type="Proteomes" id="UP000245202"/>
    </source>
</evidence>
<dbReference type="InterPro" id="IPR006180">
    <property type="entry name" value="3-OHacyl-CoA_DH_CS"/>
</dbReference>
<feature type="domain" description="3-hydroxyacyl-CoA dehydrogenase NAD binding" evidence="6">
    <location>
        <begin position="4"/>
        <end position="166"/>
    </location>
</feature>
<dbReference type="SUPFAM" id="SSF48179">
    <property type="entry name" value="6-phosphogluconate dehydrogenase C-terminal domain-like"/>
    <property type="match status" value="1"/>
</dbReference>
<dbReference type="Pfam" id="PF02737">
    <property type="entry name" value="3HCDH_N"/>
    <property type="match status" value="1"/>
</dbReference>
<dbReference type="SUPFAM" id="SSF51735">
    <property type="entry name" value="NAD(P)-binding Rossmann-fold domains"/>
    <property type="match status" value="1"/>
</dbReference>
<dbReference type="Proteomes" id="UP000245202">
    <property type="component" value="Unassembled WGS sequence"/>
</dbReference>
<dbReference type="RefSeq" id="WP_108992745.1">
    <property type="nucleotide sequence ID" value="NZ_BDQX01000108.1"/>
</dbReference>
<dbReference type="InterPro" id="IPR013328">
    <property type="entry name" value="6PGD_dom2"/>
</dbReference>
<dbReference type="PANTHER" id="PTHR48075">
    <property type="entry name" value="3-HYDROXYACYL-COA DEHYDROGENASE FAMILY PROTEIN"/>
    <property type="match status" value="1"/>
</dbReference>
<dbReference type="PIRSF" id="PIRSF000105">
    <property type="entry name" value="HCDH"/>
    <property type="match status" value="1"/>
</dbReference>
<dbReference type="Pfam" id="PF00725">
    <property type="entry name" value="3HCDH"/>
    <property type="match status" value="1"/>
</dbReference>
<evidence type="ECO:0000256" key="4">
    <source>
        <dbReference type="PIRSR" id="PIRSR000105-1"/>
    </source>
</evidence>
<accession>A0A2R5EWE1</accession>
<evidence type="ECO:0000259" key="6">
    <source>
        <dbReference type="Pfam" id="PF02737"/>
    </source>
</evidence>
<comment type="caution">
    <text evidence="7">The sequence shown here is derived from an EMBL/GenBank/DDBJ whole genome shotgun (WGS) entry which is preliminary data.</text>
</comment>